<dbReference type="AlphaFoldDB" id="A0A1Q3DGX2"/>
<evidence type="ECO:0000256" key="1">
    <source>
        <dbReference type="SAM" id="MobiDB-lite"/>
    </source>
</evidence>
<organism evidence="2 3">
    <name type="scientific">Cephalotus follicularis</name>
    <name type="common">Albany pitcher plant</name>
    <dbReference type="NCBI Taxonomy" id="3775"/>
    <lineage>
        <taxon>Eukaryota</taxon>
        <taxon>Viridiplantae</taxon>
        <taxon>Streptophyta</taxon>
        <taxon>Embryophyta</taxon>
        <taxon>Tracheophyta</taxon>
        <taxon>Spermatophyta</taxon>
        <taxon>Magnoliopsida</taxon>
        <taxon>eudicotyledons</taxon>
        <taxon>Gunneridae</taxon>
        <taxon>Pentapetalae</taxon>
        <taxon>rosids</taxon>
        <taxon>fabids</taxon>
        <taxon>Oxalidales</taxon>
        <taxon>Cephalotaceae</taxon>
        <taxon>Cephalotus</taxon>
    </lineage>
</organism>
<feature type="region of interest" description="Disordered" evidence="1">
    <location>
        <begin position="1"/>
        <end position="24"/>
    </location>
</feature>
<dbReference type="Proteomes" id="UP000187406">
    <property type="component" value="Unassembled WGS sequence"/>
</dbReference>
<dbReference type="OrthoDB" id="1932348at2759"/>
<feature type="non-terminal residue" evidence="2">
    <location>
        <position position="1"/>
    </location>
</feature>
<keyword evidence="3" id="KW-1185">Reference proteome</keyword>
<protein>
    <submittedName>
        <fullName evidence="2">Uncharacterized protein</fullName>
    </submittedName>
</protein>
<reference evidence="3" key="1">
    <citation type="submission" date="2016-04" db="EMBL/GenBank/DDBJ databases">
        <title>Cephalotus genome sequencing.</title>
        <authorList>
            <person name="Fukushima K."/>
            <person name="Hasebe M."/>
            <person name="Fang X."/>
        </authorList>
    </citation>
    <scope>NUCLEOTIDE SEQUENCE [LARGE SCALE GENOMIC DNA]</scope>
    <source>
        <strain evidence="3">cv. St1</strain>
    </source>
</reference>
<sequence>RKIGHLAPELKQNPEHAKDLGHNPSTWIHERHHAHLVTF</sequence>
<name>A0A1Q3DGX2_CEPFO</name>
<comment type="caution">
    <text evidence="2">The sequence shown here is derived from an EMBL/GenBank/DDBJ whole genome shotgun (WGS) entry which is preliminary data.</text>
</comment>
<evidence type="ECO:0000313" key="2">
    <source>
        <dbReference type="EMBL" id="GAV91740.1"/>
    </source>
</evidence>
<proteinExistence type="predicted"/>
<evidence type="ECO:0000313" key="3">
    <source>
        <dbReference type="Proteomes" id="UP000187406"/>
    </source>
</evidence>
<dbReference type="EMBL" id="BDDD01007940">
    <property type="protein sequence ID" value="GAV91740.1"/>
    <property type="molecule type" value="Genomic_DNA"/>
</dbReference>
<accession>A0A1Q3DGX2</accession>
<feature type="compositionally biased region" description="Basic and acidic residues" evidence="1">
    <location>
        <begin position="12"/>
        <end position="21"/>
    </location>
</feature>
<gene>
    <name evidence="2" type="ORF">CFOL_v3_35129</name>
</gene>